<protein>
    <recommendedName>
        <fullName evidence="5">Fimbrial-type adhesion domain-containing protein</fullName>
    </recommendedName>
</protein>
<keyword evidence="3" id="KW-0281">Fimbrium</keyword>
<dbReference type="GO" id="GO:0043709">
    <property type="term" value="P:cell adhesion involved in single-species biofilm formation"/>
    <property type="evidence" value="ECO:0007669"/>
    <property type="project" value="TreeGrafter"/>
</dbReference>
<dbReference type="SUPFAM" id="SSF49401">
    <property type="entry name" value="Bacterial adhesins"/>
    <property type="match status" value="1"/>
</dbReference>
<feature type="domain" description="Fimbrial-type adhesion" evidence="5">
    <location>
        <begin position="224"/>
        <end position="367"/>
    </location>
</feature>
<evidence type="ECO:0000256" key="1">
    <source>
        <dbReference type="ARBA" id="ARBA00004561"/>
    </source>
</evidence>
<comment type="caution">
    <text evidence="6">The sequence shown here is derived from an EMBL/GenBank/DDBJ whole genome shotgun (WGS) entry which is preliminary data.</text>
</comment>
<dbReference type="InterPro" id="IPR036937">
    <property type="entry name" value="Adhesion_dom_fimbrial_sf"/>
</dbReference>
<feature type="chain" id="PRO_5015427214" description="Fimbrial-type adhesion domain-containing protein" evidence="4">
    <location>
        <begin position="20"/>
        <end position="368"/>
    </location>
</feature>
<evidence type="ECO:0000313" key="7">
    <source>
        <dbReference type="Proteomes" id="UP000244178"/>
    </source>
</evidence>
<dbReference type="Gene3D" id="2.60.40.3310">
    <property type="match status" value="1"/>
</dbReference>
<organism evidence="6 7">
    <name type="scientific">Pseudomonas protegens</name>
    <dbReference type="NCBI Taxonomy" id="380021"/>
    <lineage>
        <taxon>Bacteria</taxon>
        <taxon>Pseudomonadati</taxon>
        <taxon>Pseudomonadota</taxon>
        <taxon>Gammaproteobacteria</taxon>
        <taxon>Pseudomonadales</taxon>
        <taxon>Pseudomonadaceae</taxon>
        <taxon>Pseudomonas</taxon>
    </lineage>
</organism>
<evidence type="ECO:0000256" key="2">
    <source>
        <dbReference type="ARBA" id="ARBA00006671"/>
    </source>
</evidence>
<dbReference type="Pfam" id="PF00419">
    <property type="entry name" value="Fimbrial"/>
    <property type="match status" value="1"/>
</dbReference>
<dbReference type="GO" id="GO:0009289">
    <property type="term" value="C:pilus"/>
    <property type="evidence" value="ECO:0007669"/>
    <property type="project" value="UniProtKB-SubCell"/>
</dbReference>
<feature type="signal peptide" evidence="4">
    <location>
        <begin position="1"/>
        <end position="19"/>
    </location>
</feature>
<keyword evidence="4" id="KW-0732">Signal</keyword>
<evidence type="ECO:0000256" key="4">
    <source>
        <dbReference type="SAM" id="SignalP"/>
    </source>
</evidence>
<dbReference type="Gene3D" id="2.60.40.1090">
    <property type="entry name" value="Fimbrial-type adhesion domain"/>
    <property type="match status" value="1"/>
</dbReference>
<gene>
    <name evidence="6" type="ORF">C5U62_10305</name>
</gene>
<evidence type="ECO:0000259" key="5">
    <source>
        <dbReference type="Pfam" id="PF00419"/>
    </source>
</evidence>
<dbReference type="InterPro" id="IPR000259">
    <property type="entry name" value="Adhesion_dom_fimbrial"/>
</dbReference>
<sequence>MRAIILMLLCVQGGAPVYAAIEGKARGCVFSSYGSTAQDWLEITPLTRSTPVGSVLQQRHVNPVIEYTTEESATQEQHELVSAAHLPGVRFPDGIIPTNIDGISFQVTAYPTGAGPHVLTGNFYPRVLEKYGVEHANAALKKVVTAYVYSLVLTRPADELPKGALVVNSLSGAQVALYALDLDQGVVTVGQHLQELPQHDNRERCSKQLLLNEHDLLGSEGVKFTAQCQVVTRNVTLRLGSPSAHDFPTLGATSPPSAMARLEVNDCSFNSLPKVSFSTEPASRCDPTGILGLTQSAQDQGRSVAKGVGIVMFNEQIPRIHCNGTQYAMERLLGSDSASFSFRAQYIRTGPVTEGAANSSAQFNFTFD</sequence>
<dbReference type="PANTHER" id="PTHR33420:SF14">
    <property type="entry name" value="TYPE 1 FIMBRIN D-MANNOSE SPECIFIC ADHESIN"/>
    <property type="match status" value="1"/>
</dbReference>
<reference evidence="6 7" key="1">
    <citation type="submission" date="2018-03" db="EMBL/GenBank/DDBJ databases">
        <title>Draft genome sequence of the plant growth promoting rhizobacterium Pseudomonas protegens strain BNJ-SS-45 isolated from wheat (Triticum aestivum) rhizosphere.</title>
        <authorList>
            <person name="Bajpai A."/>
            <person name="Shende K."/>
            <person name="Meena N."/>
            <person name="Upadhyayula S.R."/>
            <person name="Suravajhala P."/>
            <person name="Medicherla K.M."/>
            <person name="Johri B.N."/>
        </authorList>
    </citation>
    <scope>NUCLEOTIDE SEQUENCE [LARGE SCALE GENOMIC DNA]</scope>
    <source>
        <strain evidence="6 7">BNJ-SS-45</strain>
    </source>
</reference>
<dbReference type="Proteomes" id="UP000244178">
    <property type="component" value="Unassembled WGS sequence"/>
</dbReference>
<evidence type="ECO:0000256" key="3">
    <source>
        <dbReference type="ARBA" id="ARBA00023263"/>
    </source>
</evidence>
<dbReference type="PANTHER" id="PTHR33420">
    <property type="entry name" value="FIMBRIAL SUBUNIT ELFA-RELATED"/>
    <property type="match status" value="1"/>
</dbReference>
<accession>A0A2T6GNW5</accession>
<proteinExistence type="inferred from homology"/>
<comment type="similarity">
    <text evidence="2">Belongs to the fimbrial protein family.</text>
</comment>
<dbReference type="RefSeq" id="WP_159426417.1">
    <property type="nucleotide sequence ID" value="NZ_PIZE01000001.1"/>
</dbReference>
<dbReference type="InterPro" id="IPR008966">
    <property type="entry name" value="Adhesion_dom_sf"/>
</dbReference>
<dbReference type="InterPro" id="IPR050263">
    <property type="entry name" value="Bact_Fimbrial_Adh_Pro"/>
</dbReference>
<comment type="subcellular location">
    <subcellularLocation>
        <location evidence="1">Fimbrium</location>
    </subcellularLocation>
</comment>
<dbReference type="AlphaFoldDB" id="A0A2T6GNW5"/>
<dbReference type="EMBL" id="PYJM01000002">
    <property type="protein sequence ID" value="PUA45851.1"/>
    <property type="molecule type" value="Genomic_DNA"/>
</dbReference>
<evidence type="ECO:0000313" key="6">
    <source>
        <dbReference type="EMBL" id="PUA45851.1"/>
    </source>
</evidence>
<name>A0A2T6GNW5_9PSED</name>